<sequence>MARYIPDARDGLDRLVAELVELFGSAERRLVAAVALQVRAGLDAGEVAPARILRLGDLTAESARIARWLSQTSPEILERVLETAQTRGVDAALTELSAVVGTTGAEAAAAVAPRVTPLARVLPGAAPAVLIRADLTNALQNVTQRILRYPQDLYQRAIAATSTDVVLGLGTTRTAQQSAWGRLLGQGVTGFVDKANRRWNLSSYVEMATRSATRRAYDDAKVTSMQDNGVELVSIVVGSGACEKCARWAGKILRTTPGPTGRIQVPAANSDREVTVNVAATLDQAKAAGWRHPNCRCSTVAYLPGLSVIEDVTTYDPDAEADRAKLRYLERELRKVKVEAMAAVDDVEKKAANARVRAYQAKIRDHVRETGLVRQRNREQPNLGNVA</sequence>
<accession>A0ABW5VNH8</accession>
<reference evidence="3" key="1">
    <citation type="journal article" date="2019" name="Int. J. Syst. Evol. Microbiol.">
        <title>The Global Catalogue of Microorganisms (GCM) 10K type strain sequencing project: providing services to taxonomists for standard genome sequencing and annotation.</title>
        <authorList>
            <consortium name="The Broad Institute Genomics Platform"/>
            <consortium name="The Broad Institute Genome Sequencing Center for Infectious Disease"/>
            <person name="Wu L."/>
            <person name="Ma J."/>
        </authorList>
    </citation>
    <scope>NUCLEOTIDE SEQUENCE [LARGE SCALE GENOMIC DNA]</scope>
    <source>
        <strain evidence="3">CCM 7044</strain>
    </source>
</reference>
<dbReference type="EMBL" id="JBHUOG010000001">
    <property type="protein sequence ID" value="MFD2792576.1"/>
    <property type="molecule type" value="Genomic_DNA"/>
</dbReference>
<proteinExistence type="predicted"/>
<organism evidence="2 3">
    <name type="scientific">Promicromonospora vindobonensis</name>
    <dbReference type="NCBI Taxonomy" id="195748"/>
    <lineage>
        <taxon>Bacteria</taxon>
        <taxon>Bacillati</taxon>
        <taxon>Actinomycetota</taxon>
        <taxon>Actinomycetes</taxon>
        <taxon>Micrococcales</taxon>
        <taxon>Promicromonosporaceae</taxon>
        <taxon>Promicromonospora</taxon>
    </lineage>
</organism>
<feature type="coiled-coil region" evidence="1">
    <location>
        <begin position="319"/>
        <end position="369"/>
    </location>
</feature>
<name>A0ABW5VNH8_9MICO</name>
<protein>
    <submittedName>
        <fullName evidence="2">Phage minor capsid protein</fullName>
    </submittedName>
</protein>
<evidence type="ECO:0000313" key="2">
    <source>
        <dbReference type="EMBL" id="MFD2792576.1"/>
    </source>
</evidence>
<keyword evidence="1" id="KW-0175">Coiled coil</keyword>
<comment type="caution">
    <text evidence="2">The sequence shown here is derived from an EMBL/GenBank/DDBJ whole genome shotgun (WGS) entry which is preliminary data.</text>
</comment>
<dbReference type="InterPro" id="IPR009319">
    <property type="entry name" value="Phage_A118_VSP1"/>
</dbReference>
<keyword evidence="3" id="KW-1185">Reference proteome</keyword>
<dbReference type="Pfam" id="PF06152">
    <property type="entry name" value="Phage_min_cap2"/>
    <property type="match status" value="1"/>
</dbReference>
<dbReference type="RefSeq" id="WP_377180331.1">
    <property type="nucleotide sequence ID" value="NZ_JBHUOG010000001.1"/>
</dbReference>
<gene>
    <name evidence="2" type="ORF">ACFS27_03345</name>
</gene>
<dbReference type="Proteomes" id="UP001597479">
    <property type="component" value="Unassembled WGS sequence"/>
</dbReference>
<evidence type="ECO:0000256" key="1">
    <source>
        <dbReference type="SAM" id="Coils"/>
    </source>
</evidence>
<evidence type="ECO:0000313" key="3">
    <source>
        <dbReference type="Proteomes" id="UP001597479"/>
    </source>
</evidence>